<accession>A0A6J4I8M7</accession>
<dbReference type="AlphaFoldDB" id="A0A6J4I8M7"/>
<protein>
    <submittedName>
        <fullName evidence="1">Uncharacterized protein</fullName>
    </submittedName>
</protein>
<organism evidence="1">
    <name type="scientific">uncultured Coleofasciculus sp</name>
    <dbReference type="NCBI Taxonomy" id="1267456"/>
    <lineage>
        <taxon>Bacteria</taxon>
        <taxon>Bacillati</taxon>
        <taxon>Cyanobacteriota</taxon>
        <taxon>Cyanophyceae</taxon>
        <taxon>Coleofasciculales</taxon>
        <taxon>Coleofasciculaceae</taxon>
        <taxon>Coleofasciculus</taxon>
        <taxon>environmental samples</taxon>
    </lineage>
</organism>
<dbReference type="EMBL" id="CADCTM010000258">
    <property type="protein sequence ID" value="CAA9245451.1"/>
    <property type="molecule type" value="Genomic_DNA"/>
</dbReference>
<sequence>MKFETPRLCAKRGFSIHKSLVLPYAQAMQQLFSNREMIAKLVILLKLLAIKALETGLSLCA</sequence>
<reference evidence="1" key="1">
    <citation type="submission" date="2020-02" db="EMBL/GenBank/DDBJ databases">
        <authorList>
            <person name="Meier V. D."/>
        </authorList>
    </citation>
    <scope>NUCLEOTIDE SEQUENCE</scope>
    <source>
        <strain evidence="1">AVDCRST_MAG92</strain>
    </source>
</reference>
<name>A0A6J4I8M7_9CYAN</name>
<proteinExistence type="predicted"/>
<gene>
    <name evidence="1" type="ORF">AVDCRST_MAG92-1755</name>
</gene>
<evidence type="ECO:0000313" key="1">
    <source>
        <dbReference type="EMBL" id="CAA9245451.1"/>
    </source>
</evidence>